<feature type="compositionally biased region" description="Basic residues" evidence="1">
    <location>
        <begin position="1"/>
        <end position="11"/>
    </location>
</feature>
<organism evidence="2">
    <name type="scientific">Fagus sylvatica</name>
    <name type="common">Beechnut</name>
    <dbReference type="NCBI Taxonomy" id="28930"/>
    <lineage>
        <taxon>Eukaryota</taxon>
        <taxon>Viridiplantae</taxon>
        <taxon>Streptophyta</taxon>
        <taxon>Embryophyta</taxon>
        <taxon>Tracheophyta</taxon>
        <taxon>Spermatophyta</taxon>
        <taxon>Magnoliopsida</taxon>
        <taxon>eudicotyledons</taxon>
        <taxon>Gunneridae</taxon>
        <taxon>Pentapetalae</taxon>
        <taxon>rosids</taxon>
        <taxon>fabids</taxon>
        <taxon>Fagales</taxon>
        <taxon>Fagaceae</taxon>
        <taxon>Fagus</taxon>
    </lineage>
</organism>
<feature type="region of interest" description="Disordered" evidence="1">
    <location>
        <begin position="1"/>
        <end position="34"/>
    </location>
</feature>
<evidence type="ECO:0000313" key="2">
    <source>
        <dbReference type="EMBL" id="SPD23338.1"/>
    </source>
</evidence>
<evidence type="ECO:0000256" key="1">
    <source>
        <dbReference type="SAM" id="MobiDB-lite"/>
    </source>
</evidence>
<proteinExistence type="predicted"/>
<dbReference type="AlphaFoldDB" id="A0A2N9IFU1"/>
<gene>
    <name evidence="2" type="ORF">FSB_LOCUS51220</name>
</gene>
<dbReference type="EMBL" id="OIVN01005624">
    <property type="protein sequence ID" value="SPD23338.1"/>
    <property type="molecule type" value="Genomic_DNA"/>
</dbReference>
<accession>A0A2N9IFU1</accession>
<sequence length="168" mass="18779">MGSPRLRRCGRGRNAPPADPPRPRTSPQGPHLCHQSPPQTLPLCGPILHLFALGHLLEVRNKTFMCVPRRLHSFRATSPPKVCHEEPEEWDFDRFGVGLLLAFVFGDQSRGSGRGAEVSGREAEGFGLMGKFVENGKPRIGGEFFSCFWENEEHGKLEIMDLKNYSVN</sequence>
<name>A0A2N9IFU1_FAGSY</name>
<protein>
    <submittedName>
        <fullName evidence="2">Uncharacterized protein</fullName>
    </submittedName>
</protein>
<reference evidence="2" key="1">
    <citation type="submission" date="2018-02" db="EMBL/GenBank/DDBJ databases">
        <authorList>
            <person name="Cohen D.B."/>
            <person name="Kent A.D."/>
        </authorList>
    </citation>
    <scope>NUCLEOTIDE SEQUENCE</scope>
</reference>